<keyword evidence="4 5" id="KW-0067">ATP-binding</keyword>
<name>A0A402A5N6_9CHLR</name>
<dbReference type="InterPro" id="IPR017441">
    <property type="entry name" value="Protein_kinase_ATP_BS"/>
</dbReference>
<gene>
    <name evidence="9" type="ORF">KTT_43120</name>
</gene>
<feature type="domain" description="Protein kinase" evidence="8">
    <location>
        <begin position="12"/>
        <end position="271"/>
    </location>
</feature>
<dbReference type="InterPro" id="IPR008271">
    <property type="entry name" value="Ser/Thr_kinase_AS"/>
</dbReference>
<evidence type="ECO:0000256" key="7">
    <source>
        <dbReference type="SAM" id="Phobius"/>
    </source>
</evidence>
<dbReference type="Proteomes" id="UP000287352">
    <property type="component" value="Unassembled WGS sequence"/>
</dbReference>
<evidence type="ECO:0000256" key="3">
    <source>
        <dbReference type="ARBA" id="ARBA00022777"/>
    </source>
</evidence>
<evidence type="ECO:0000256" key="2">
    <source>
        <dbReference type="ARBA" id="ARBA00022741"/>
    </source>
</evidence>
<sequence length="654" mass="69271">MVDRIGQQVGSYQLVRLIGQGGFADVYLGQHQYLDRQAAIKLLQAKLTQQDHQTFLKEARTIADLTHPHIVHVIDFGVTTNENVPFLVMDYAPNGTIRQRYPQGARLPLNEVVSYVKQVADALQYAHNKGIIHRDVKPENMLLGPKGEILLSDFGIAVVSQSSRYQSGQEVGGTIAYMAPEQLQGKPRPASDQYALGVVVYELLSGVRPFNGSFAEIGSQHIFAPLPPLSEKVENLPPIVEQVISTALAKDPQQRFGSIQAFANALEQASIAMDGPTQSNQSMAPTYRKPDAYPVAPPPPLYASFNTPGNQTPPPPPGMSPANPYSGYGTPSGAYPPVNPGQPSGAYPPVNPGQPSGAYPPVPPVSGAQGNLSGQPLVVPAAPSVITNTSDTTMQIPAGLDLPKAEPAPKQTFSQPIPPKKPRSNFGYIAIIVVLVLLLIGGGSAWAYTTFLHPSSGVALNTVDQTNHANATATSSASLTATANVQISPTLSSTPTSIVTPTATATSPVTQGVTATATASKSTPVSDDPNIVYNGSTQNLKLTCISSCDKVSAIIKSIEVDGNTSTMTWHFLITNTGNSVCSYHAGMSLEDPNGVVLDVSSGTLSEGAQLDVGQSLQATAIFSSLPKQGIIYHMKSYERCGYYGGDNRIVQFEF</sequence>
<keyword evidence="1" id="KW-0808">Transferase</keyword>
<dbReference type="GO" id="GO:0005524">
    <property type="term" value="F:ATP binding"/>
    <property type="evidence" value="ECO:0007669"/>
    <property type="project" value="UniProtKB-UniRule"/>
</dbReference>
<dbReference type="GO" id="GO:0004674">
    <property type="term" value="F:protein serine/threonine kinase activity"/>
    <property type="evidence" value="ECO:0007669"/>
    <property type="project" value="TreeGrafter"/>
</dbReference>
<evidence type="ECO:0000259" key="8">
    <source>
        <dbReference type="PROSITE" id="PS50011"/>
    </source>
</evidence>
<protein>
    <recommendedName>
        <fullName evidence="8">Protein kinase domain-containing protein</fullName>
    </recommendedName>
</protein>
<feature type="region of interest" description="Disordered" evidence="6">
    <location>
        <begin position="275"/>
        <end position="376"/>
    </location>
</feature>
<accession>A0A402A5N6</accession>
<evidence type="ECO:0000256" key="6">
    <source>
        <dbReference type="SAM" id="MobiDB-lite"/>
    </source>
</evidence>
<proteinExistence type="predicted"/>
<evidence type="ECO:0000313" key="9">
    <source>
        <dbReference type="EMBL" id="GCE14453.1"/>
    </source>
</evidence>
<dbReference type="Gene3D" id="3.30.200.20">
    <property type="entry name" value="Phosphorylase Kinase, domain 1"/>
    <property type="match status" value="1"/>
</dbReference>
<keyword evidence="2 5" id="KW-0547">Nucleotide-binding</keyword>
<dbReference type="PANTHER" id="PTHR43289:SF34">
    <property type="entry name" value="SERINE_THREONINE-PROTEIN KINASE YBDM-RELATED"/>
    <property type="match status" value="1"/>
</dbReference>
<dbReference type="InterPro" id="IPR000719">
    <property type="entry name" value="Prot_kinase_dom"/>
</dbReference>
<organism evidence="9 10">
    <name type="scientific">Tengunoibacter tsumagoiensis</name>
    <dbReference type="NCBI Taxonomy" id="2014871"/>
    <lineage>
        <taxon>Bacteria</taxon>
        <taxon>Bacillati</taxon>
        <taxon>Chloroflexota</taxon>
        <taxon>Ktedonobacteria</taxon>
        <taxon>Ktedonobacterales</taxon>
        <taxon>Dictyobacteraceae</taxon>
        <taxon>Tengunoibacter</taxon>
    </lineage>
</organism>
<feature type="transmembrane region" description="Helical" evidence="7">
    <location>
        <begin position="426"/>
        <end position="448"/>
    </location>
</feature>
<dbReference type="PROSITE" id="PS00107">
    <property type="entry name" value="PROTEIN_KINASE_ATP"/>
    <property type="match status" value="1"/>
</dbReference>
<evidence type="ECO:0000256" key="4">
    <source>
        <dbReference type="ARBA" id="ARBA00022840"/>
    </source>
</evidence>
<keyword evidence="3" id="KW-0418">Kinase</keyword>
<keyword evidence="7" id="KW-1133">Transmembrane helix</keyword>
<comment type="caution">
    <text evidence="9">The sequence shown here is derived from an EMBL/GenBank/DDBJ whole genome shotgun (WGS) entry which is preliminary data.</text>
</comment>
<evidence type="ECO:0000313" key="10">
    <source>
        <dbReference type="Proteomes" id="UP000287352"/>
    </source>
</evidence>
<evidence type="ECO:0000256" key="5">
    <source>
        <dbReference type="PROSITE-ProRule" id="PRU10141"/>
    </source>
</evidence>
<keyword evidence="7" id="KW-0472">Membrane</keyword>
<feature type="binding site" evidence="5">
    <location>
        <position position="41"/>
    </location>
    <ligand>
        <name>ATP</name>
        <dbReference type="ChEBI" id="CHEBI:30616"/>
    </ligand>
</feature>
<dbReference type="InterPro" id="IPR011009">
    <property type="entry name" value="Kinase-like_dom_sf"/>
</dbReference>
<dbReference type="EMBL" id="BIFR01000002">
    <property type="protein sequence ID" value="GCE14453.1"/>
    <property type="molecule type" value="Genomic_DNA"/>
</dbReference>
<dbReference type="RefSeq" id="WP_126582029.1">
    <property type="nucleotide sequence ID" value="NZ_BIFR01000002.1"/>
</dbReference>
<dbReference type="SMART" id="SM00220">
    <property type="entry name" value="S_TKc"/>
    <property type="match status" value="1"/>
</dbReference>
<dbReference type="PROSITE" id="PS00108">
    <property type="entry name" value="PROTEIN_KINASE_ST"/>
    <property type="match status" value="1"/>
</dbReference>
<evidence type="ECO:0000256" key="1">
    <source>
        <dbReference type="ARBA" id="ARBA00022679"/>
    </source>
</evidence>
<dbReference type="OrthoDB" id="9814968at2"/>
<dbReference type="Gene3D" id="1.10.510.10">
    <property type="entry name" value="Transferase(Phosphotransferase) domain 1"/>
    <property type="match status" value="1"/>
</dbReference>
<dbReference type="AlphaFoldDB" id="A0A402A5N6"/>
<keyword evidence="10" id="KW-1185">Reference proteome</keyword>
<dbReference type="PANTHER" id="PTHR43289">
    <property type="entry name" value="MITOGEN-ACTIVATED PROTEIN KINASE KINASE KINASE 20-RELATED"/>
    <property type="match status" value="1"/>
</dbReference>
<dbReference type="SUPFAM" id="SSF56112">
    <property type="entry name" value="Protein kinase-like (PK-like)"/>
    <property type="match status" value="1"/>
</dbReference>
<dbReference type="CDD" id="cd14014">
    <property type="entry name" value="STKc_PknB_like"/>
    <property type="match status" value="1"/>
</dbReference>
<feature type="region of interest" description="Disordered" evidence="6">
    <location>
        <begin position="395"/>
        <end position="419"/>
    </location>
</feature>
<reference evidence="10" key="1">
    <citation type="submission" date="2018-12" db="EMBL/GenBank/DDBJ databases">
        <title>Tengunoibacter tsumagoiensis gen. nov., sp. nov., Dictyobacter kobayashii sp. nov., D. alpinus sp. nov., and D. joshuensis sp. nov. and description of Dictyobacteraceae fam. nov. within the order Ktedonobacterales isolated from Tengu-no-mugimeshi.</title>
        <authorList>
            <person name="Wang C.M."/>
            <person name="Zheng Y."/>
            <person name="Sakai Y."/>
            <person name="Toyoda A."/>
            <person name="Minakuchi Y."/>
            <person name="Abe K."/>
            <person name="Yokota A."/>
            <person name="Yabe S."/>
        </authorList>
    </citation>
    <scope>NUCLEOTIDE SEQUENCE [LARGE SCALE GENOMIC DNA]</scope>
    <source>
        <strain evidence="10">Uno3</strain>
    </source>
</reference>
<dbReference type="PROSITE" id="PS50011">
    <property type="entry name" value="PROTEIN_KINASE_DOM"/>
    <property type="match status" value="1"/>
</dbReference>
<keyword evidence="7" id="KW-0812">Transmembrane</keyword>
<dbReference type="Pfam" id="PF00069">
    <property type="entry name" value="Pkinase"/>
    <property type="match status" value="1"/>
</dbReference>